<feature type="domain" description="N-acetyltransferase" evidence="3">
    <location>
        <begin position="128"/>
        <end position="279"/>
    </location>
</feature>
<dbReference type="SUPFAM" id="SSF55729">
    <property type="entry name" value="Acyl-CoA N-acyltransferases (Nat)"/>
    <property type="match status" value="1"/>
</dbReference>
<dbReference type="InterPro" id="IPR016181">
    <property type="entry name" value="Acyl_CoA_acyltransferase"/>
</dbReference>
<dbReference type="RefSeq" id="WP_230575783.1">
    <property type="nucleotide sequence ID" value="NZ_CAKJTI010000016.1"/>
</dbReference>
<dbReference type="InterPro" id="IPR000182">
    <property type="entry name" value="GNAT_dom"/>
</dbReference>
<name>A0ABM8YDD8_9BACI</name>
<keyword evidence="2 4" id="KW-0012">Acyltransferase</keyword>
<dbReference type="Gene3D" id="3.40.630.30">
    <property type="match status" value="1"/>
</dbReference>
<dbReference type="InterPro" id="IPR022525">
    <property type="entry name" value="GNAT_AblB"/>
</dbReference>
<dbReference type="Pfam" id="PF13527">
    <property type="entry name" value="Acetyltransf_9"/>
    <property type="match status" value="1"/>
</dbReference>
<evidence type="ECO:0000313" key="4">
    <source>
        <dbReference type="EMBL" id="CAG9613732.1"/>
    </source>
</evidence>
<dbReference type="PANTHER" id="PTHR43420">
    <property type="entry name" value="ACETYLTRANSFERASE"/>
    <property type="match status" value="1"/>
</dbReference>
<dbReference type="CDD" id="cd04301">
    <property type="entry name" value="NAT_SF"/>
    <property type="match status" value="1"/>
</dbReference>
<dbReference type="GO" id="GO:0016746">
    <property type="term" value="F:acyltransferase activity"/>
    <property type="evidence" value="ECO:0007669"/>
    <property type="project" value="UniProtKB-KW"/>
</dbReference>
<dbReference type="Proteomes" id="UP000789423">
    <property type="component" value="Unassembled WGS sequence"/>
</dbReference>
<dbReference type="PROSITE" id="PS51186">
    <property type="entry name" value="GNAT"/>
    <property type="match status" value="1"/>
</dbReference>
<evidence type="ECO:0000256" key="1">
    <source>
        <dbReference type="ARBA" id="ARBA00022679"/>
    </source>
</evidence>
<evidence type="ECO:0000256" key="2">
    <source>
        <dbReference type="ARBA" id="ARBA00023315"/>
    </source>
</evidence>
<organism evidence="4 5">
    <name type="scientific">Bacillus rhizoplanae</name>
    <dbReference type="NCBI Taxonomy" id="2880966"/>
    <lineage>
        <taxon>Bacteria</taxon>
        <taxon>Bacillati</taxon>
        <taxon>Bacillota</taxon>
        <taxon>Bacilli</taxon>
        <taxon>Bacillales</taxon>
        <taxon>Bacillaceae</taxon>
        <taxon>Bacillus</taxon>
    </lineage>
</organism>
<dbReference type="PANTHER" id="PTHR43420:SF52">
    <property type="entry name" value="N-ACETYLTRANSFERASE YODP"/>
    <property type="match status" value="1"/>
</dbReference>
<dbReference type="NCBIfam" id="TIGR03827">
    <property type="entry name" value="GNAT_ablB"/>
    <property type="match status" value="1"/>
</dbReference>
<evidence type="ECO:0000259" key="3">
    <source>
        <dbReference type="PROSITE" id="PS51186"/>
    </source>
</evidence>
<reference evidence="4 5" key="1">
    <citation type="submission" date="2021-10" db="EMBL/GenBank/DDBJ databases">
        <authorList>
            <person name="Criscuolo A."/>
        </authorList>
    </citation>
    <scope>NUCLEOTIDE SEQUENCE [LARGE SCALE GENOMIC DNA]</scope>
    <source>
        <strain evidence="5">CIP 111899</strain>
    </source>
</reference>
<dbReference type="EC" id="2.3.1.-" evidence="4"/>
<protein>
    <submittedName>
        <fullName evidence="4">N-acetyltransferase YodP</fullName>
        <ecNumber evidence="4">2.3.1.-</ecNumber>
    </submittedName>
</protein>
<sequence>MKYYEEFAEQTKDYTVEYTLDYFNKRIRVDHYKGNVEQVMCKVEELANSHSFTKLIIKGKREHVPAWLSLGFMLEASIPQYFQGHDAYFMVKYRDDERRNSVQWVKEDEIISGVIAKKVIEKEIPAQFVLRKATEQDAEQLADVFGKVFEVYPTPLNEADYIVKTMKEDTIYYVYEMEGKIISTASAEMNVKEGNAELTNCATLPEYRKHGFMKSLLMKLEEELRDRSIFCSYTIARSLSFGMNAAFYQLGYTYTGRLANNCYIFDKLEDMNVWVKDLSRINEQ</sequence>
<evidence type="ECO:0000313" key="5">
    <source>
        <dbReference type="Proteomes" id="UP000789423"/>
    </source>
</evidence>
<dbReference type="EMBL" id="CAKJTI010000016">
    <property type="protein sequence ID" value="CAG9613732.1"/>
    <property type="molecule type" value="Genomic_DNA"/>
</dbReference>
<gene>
    <name evidence="4" type="primary">yodP</name>
    <name evidence="4" type="ORF">BACCIP111899_02951</name>
</gene>
<accession>A0ABM8YDD8</accession>
<keyword evidence="5" id="KW-1185">Reference proteome</keyword>
<keyword evidence="1 4" id="KW-0808">Transferase</keyword>
<dbReference type="InterPro" id="IPR050680">
    <property type="entry name" value="YpeA/RimI_acetyltransf"/>
</dbReference>
<proteinExistence type="predicted"/>
<comment type="caution">
    <text evidence="4">The sequence shown here is derived from an EMBL/GenBank/DDBJ whole genome shotgun (WGS) entry which is preliminary data.</text>
</comment>